<evidence type="ECO:0000313" key="2">
    <source>
        <dbReference type="EMBL" id="TVV69672.1"/>
    </source>
</evidence>
<feature type="transmembrane region" description="Helical" evidence="1">
    <location>
        <begin position="50"/>
        <end position="77"/>
    </location>
</feature>
<dbReference type="AlphaFoldDB" id="A0A558QRH8"/>
<dbReference type="RefSeq" id="WP_145156016.1">
    <property type="nucleotide sequence ID" value="NZ_VNIM01000193.1"/>
</dbReference>
<proteinExistence type="predicted"/>
<dbReference type="OrthoDB" id="7391705at2"/>
<keyword evidence="1" id="KW-0472">Membrane</keyword>
<gene>
    <name evidence="2" type="ORF">FOY91_21140</name>
</gene>
<dbReference type="Proteomes" id="UP000318681">
    <property type="component" value="Unassembled WGS sequence"/>
</dbReference>
<protein>
    <submittedName>
        <fullName evidence="2">Uncharacterized protein</fullName>
    </submittedName>
</protein>
<name>A0A558QRH8_9SPHN</name>
<organism evidence="2 3">
    <name type="scientific">Alterirhizorhabdus solaris</name>
    <dbReference type="NCBI Taxonomy" id="2529389"/>
    <lineage>
        <taxon>Bacteria</taxon>
        <taxon>Pseudomonadati</taxon>
        <taxon>Pseudomonadota</taxon>
        <taxon>Alphaproteobacteria</taxon>
        <taxon>Sphingomonadales</taxon>
        <taxon>Rhizorhabdaceae</taxon>
        <taxon>Alterirhizorhabdus</taxon>
    </lineage>
</organism>
<feature type="transmembrane region" description="Helical" evidence="1">
    <location>
        <begin position="26"/>
        <end position="44"/>
    </location>
</feature>
<reference evidence="2 3" key="1">
    <citation type="submission" date="2019-07" db="EMBL/GenBank/DDBJ databases">
        <title>Sphingomonas solaris sp. nov., isolated from a solar panel from Boston, Massachusetts.</title>
        <authorList>
            <person name="Tanner K."/>
            <person name="Pascual J."/>
            <person name="Mancuso C."/>
            <person name="Pereto J."/>
            <person name="Khalil A."/>
            <person name="Vilanova C."/>
        </authorList>
    </citation>
    <scope>NUCLEOTIDE SEQUENCE [LARGE SCALE GENOMIC DNA]</scope>
    <source>
        <strain evidence="2 3">R4DWN</strain>
    </source>
</reference>
<sequence>MPPKHGLSDPAVAAAAWARYRRLMRWMLLVAVLAVAAALAWLHVEGGLMTVHMVIATVAGVGFTVLLATGLMMAAFLSSGSGHDEDVASNPEDWR</sequence>
<evidence type="ECO:0000256" key="1">
    <source>
        <dbReference type="SAM" id="Phobius"/>
    </source>
</evidence>
<keyword evidence="1" id="KW-1133">Transmembrane helix</keyword>
<keyword evidence="1" id="KW-0812">Transmembrane</keyword>
<evidence type="ECO:0000313" key="3">
    <source>
        <dbReference type="Proteomes" id="UP000318681"/>
    </source>
</evidence>
<keyword evidence="3" id="KW-1185">Reference proteome</keyword>
<dbReference type="EMBL" id="VNIM01000193">
    <property type="protein sequence ID" value="TVV69672.1"/>
    <property type="molecule type" value="Genomic_DNA"/>
</dbReference>
<comment type="caution">
    <text evidence="2">The sequence shown here is derived from an EMBL/GenBank/DDBJ whole genome shotgun (WGS) entry which is preliminary data.</text>
</comment>
<accession>A0A558QRH8</accession>